<evidence type="ECO:0000313" key="2">
    <source>
        <dbReference type="EMBL" id="KOX94655.1"/>
    </source>
</evidence>
<evidence type="ECO:0000256" key="1">
    <source>
        <dbReference type="SAM" id="MobiDB-lite"/>
    </source>
</evidence>
<feature type="compositionally biased region" description="Basic and acidic residues" evidence="1">
    <location>
        <begin position="70"/>
        <end position="79"/>
    </location>
</feature>
<feature type="compositionally biased region" description="Basic and acidic residues" evidence="1">
    <location>
        <begin position="28"/>
        <end position="39"/>
    </location>
</feature>
<sequence>MRGAIGRRVSDCPHWTERDALGATTERSVTRLRGERSEGEPNQPTAGPAGRTGAKANYRMSRKWRSGTQHIDKTRCEPG</sequence>
<organism evidence="2 3">
    <name type="scientific">Haloarcula rubripromontorii</name>
    <dbReference type="NCBI Taxonomy" id="1705562"/>
    <lineage>
        <taxon>Archaea</taxon>
        <taxon>Methanobacteriati</taxon>
        <taxon>Methanobacteriota</taxon>
        <taxon>Stenosarchaea group</taxon>
        <taxon>Halobacteria</taxon>
        <taxon>Halobacteriales</taxon>
        <taxon>Haloarculaceae</taxon>
        <taxon>Haloarcula</taxon>
    </lineage>
</organism>
<keyword evidence="3" id="KW-1185">Reference proteome</keyword>
<evidence type="ECO:0000313" key="3">
    <source>
        <dbReference type="Proteomes" id="UP000037729"/>
    </source>
</evidence>
<reference evidence="2 3" key="1">
    <citation type="submission" date="2015-08" db="EMBL/GenBank/DDBJ databases">
        <title>Genomes of Isolates from Cabo Rojo, PR.</title>
        <authorList>
            <person name="Sanchez-Nieves R.L."/>
            <person name="Montalvo-Rodriguez R."/>
        </authorList>
    </citation>
    <scope>NUCLEOTIDE SEQUENCE [LARGE SCALE GENOMIC DNA]</scope>
    <source>
        <strain evidence="2 3">SL3</strain>
    </source>
</reference>
<dbReference type="EMBL" id="LIUF01000001">
    <property type="protein sequence ID" value="KOX94655.1"/>
    <property type="molecule type" value="Genomic_DNA"/>
</dbReference>
<dbReference type="AlphaFoldDB" id="A0A0M9ANU6"/>
<accession>A0A0M9ANU6</accession>
<feature type="region of interest" description="Disordered" evidence="1">
    <location>
        <begin position="1"/>
        <end position="79"/>
    </location>
</feature>
<comment type="caution">
    <text evidence="2">The sequence shown here is derived from an EMBL/GenBank/DDBJ whole genome shotgun (WGS) entry which is preliminary data.</text>
</comment>
<proteinExistence type="predicted"/>
<gene>
    <name evidence="2" type="ORF">AMS69_02015</name>
</gene>
<dbReference type="PATRIC" id="fig|1705562.3.peg.1346"/>
<dbReference type="STRING" id="1705562.AMS69_02015"/>
<protein>
    <submittedName>
        <fullName evidence="2">Uncharacterized protein</fullName>
    </submittedName>
</protein>
<name>A0A0M9ANU6_9EURY</name>
<feature type="compositionally biased region" description="Basic and acidic residues" evidence="1">
    <location>
        <begin position="8"/>
        <end position="20"/>
    </location>
</feature>
<dbReference type="Proteomes" id="UP000037729">
    <property type="component" value="Unassembled WGS sequence"/>
</dbReference>